<feature type="region of interest" description="Disordered" evidence="1">
    <location>
        <begin position="1"/>
        <end position="102"/>
    </location>
</feature>
<feature type="compositionally biased region" description="Basic and acidic residues" evidence="1">
    <location>
        <begin position="9"/>
        <end position="31"/>
    </location>
</feature>
<accession>A0A4Z2F2Z7</accession>
<evidence type="ECO:0000313" key="2">
    <source>
        <dbReference type="EMBL" id="TNN35131.1"/>
    </source>
</evidence>
<dbReference type="AlphaFoldDB" id="A0A4Z2F2Z7"/>
<keyword evidence="3" id="KW-1185">Reference proteome</keyword>
<proteinExistence type="predicted"/>
<gene>
    <name evidence="2" type="ORF">EYF80_054705</name>
</gene>
<feature type="compositionally biased region" description="Basic and acidic residues" evidence="1">
    <location>
        <begin position="46"/>
        <end position="55"/>
    </location>
</feature>
<protein>
    <submittedName>
        <fullName evidence="2">Uncharacterized protein</fullName>
    </submittedName>
</protein>
<organism evidence="2 3">
    <name type="scientific">Liparis tanakae</name>
    <name type="common">Tanaka's snailfish</name>
    <dbReference type="NCBI Taxonomy" id="230148"/>
    <lineage>
        <taxon>Eukaryota</taxon>
        <taxon>Metazoa</taxon>
        <taxon>Chordata</taxon>
        <taxon>Craniata</taxon>
        <taxon>Vertebrata</taxon>
        <taxon>Euteleostomi</taxon>
        <taxon>Actinopterygii</taxon>
        <taxon>Neopterygii</taxon>
        <taxon>Teleostei</taxon>
        <taxon>Neoteleostei</taxon>
        <taxon>Acanthomorphata</taxon>
        <taxon>Eupercaria</taxon>
        <taxon>Perciformes</taxon>
        <taxon>Cottioidei</taxon>
        <taxon>Cottales</taxon>
        <taxon>Liparidae</taxon>
        <taxon>Liparis</taxon>
    </lineage>
</organism>
<reference evidence="2 3" key="1">
    <citation type="submission" date="2019-03" db="EMBL/GenBank/DDBJ databases">
        <title>First draft genome of Liparis tanakae, snailfish: a comprehensive survey of snailfish specific genes.</title>
        <authorList>
            <person name="Kim W."/>
            <person name="Song I."/>
            <person name="Jeong J.-H."/>
            <person name="Kim D."/>
            <person name="Kim S."/>
            <person name="Ryu S."/>
            <person name="Song J.Y."/>
            <person name="Lee S.K."/>
        </authorList>
    </citation>
    <scope>NUCLEOTIDE SEQUENCE [LARGE SCALE GENOMIC DNA]</scope>
    <source>
        <tissue evidence="2">Muscle</tissue>
    </source>
</reference>
<feature type="compositionally biased region" description="Polar residues" evidence="1">
    <location>
        <begin position="76"/>
        <end position="88"/>
    </location>
</feature>
<evidence type="ECO:0000256" key="1">
    <source>
        <dbReference type="SAM" id="MobiDB-lite"/>
    </source>
</evidence>
<sequence>MLRGSASRRWTERNKRQERGEDLEPNEEHRKASQGRKVRSAQLETYEEKKKKNDSATKTSVGRFNRQAELRLGLQGKNSSTRADTNMHQRIRLKAPKDSFGP</sequence>
<comment type="caution">
    <text evidence="2">The sequence shown here is derived from an EMBL/GenBank/DDBJ whole genome shotgun (WGS) entry which is preliminary data.</text>
</comment>
<dbReference type="Proteomes" id="UP000314294">
    <property type="component" value="Unassembled WGS sequence"/>
</dbReference>
<name>A0A4Z2F2Z7_9TELE</name>
<evidence type="ECO:0000313" key="3">
    <source>
        <dbReference type="Proteomes" id="UP000314294"/>
    </source>
</evidence>
<dbReference type="EMBL" id="SRLO01001825">
    <property type="protein sequence ID" value="TNN35131.1"/>
    <property type="molecule type" value="Genomic_DNA"/>
</dbReference>